<evidence type="ECO:0000256" key="3">
    <source>
        <dbReference type="ARBA" id="ARBA00022763"/>
    </source>
</evidence>
<dbReference type="InterPro" id="IPR027417">
    <property type="entry name" value="P-loop_NTPase"/>
</dbReference>
<dbReference type="AlphaFoldDB" id="A0A381RD45"/>
<dbReference type="Gene3D" id="3.40.50.300">
    <property type="entry name" value="P-loop containing nucleotide triphosphate hydrolases"/>
    <property type="match status" value="2"/>
</dbReference>
<sequence length="1116" mass="123200">VSSSLHPIVQALGTCPGFHQLCRALPGRGEHRTLSGAIGSAASATVAAVHEHSPNRLLVVVAPSPRRAIEIEVDLELFLGEGTSFLFPQREARPYESSEPHLEIGALRVEAVEALLGGRTRLLVTTLRALQERAPIPDALAGLRLTLRVGEETGFQTLIGDLTERGFERVPIVEEVGQFAVRGGLLDVFSFGTPEPLRVEFFGNEITSLRFFDILDQRTRGTTTEAHILPVDFQRDSEAATLVSRSLLELLPADALLLSVHQEAEWRPELDRTWTYVCRLHEELTAEGQSPDPPDTLFLPANEAEEKLAGLARIDLAATPRATSRAAHGTSPGSQNSLACTAPPAIERDMKRLSAALRGTSATGGRSLVLCDNRGQCERLEEILVGAKKIPPGAHVVVGSLAAGFILESADPPLQVLTDHEIFRRSRRIQNRRRFRGAVALESLSQLSLGDYVVHMDHGVGVFKGLQHVEIGGEEFESMSIEYAGGEVLRVPVYRLDLVERWVGESEGAAPPAVHRIGGKRWKTLKRKANEAIELMTFELLRLYAKREAEEGFAFSSDTIWQKEMESSFLYEDTPDQRAATEVVKRDMESTKPMDRLICGDVGYGKTEIAIRAAFKAVQDGKQVAVLAPTTVLVEQHRHTFSERLADYPVRVGALSRFRTPTDQKKILNGLAAGAVDIVVGTHRLLSPDVEFPHLGLLIVDEEQRFGVRHKERLKQLRASVDVLTLTATPIPRTLHMSFMGLRDLSLIRTAPRDRMPVITHVIPWSDQILAEALLRELDRGGQAFFLHNLVSTIHGAAERIRALVPEARIEIAHGQMSPRQLDRVMRNFVDGEIDVLVCSSIIENGLDVPNANTLIVNRADRFGLSQLYQIRGRVGRSDRRAFCYLIAPNELGDDAERRLSVLEHHTQLGSGYSVALRDMELRGAGNLLGGEQSGFAHSIGIDAYMRLLEQTVKSLKGEEDSQKFPYPDVSISGSAYLPDSYISDSGQKLNLYQRLSKLAQIAEVASLREELADRFGAPPVHVEHLLDGATLRILGRRLGVERILVREREARLNFRAAVVPRLSVLERPLQDRSVSVEVRRMTPLSLVLHQAGPDSLVSTLILALNTLTEARDEAA</sequence>
<dbReference type="SUPFAM" id="SSF141259">
    <property type="entry name" value="CarD-like"/>
    <property type="match status" value="1"/>
</dbReference>
<dbReference type="HAMAP" id="MF_00969">
    <property type="entry name" value="TRCF"/>
    <property type="match status" value="1"/>
</dbReference>
<dbReference type="EMBL" id="UINC01001804">
    <property type="protein sequence ID" value="SUZ89124.1"/>
    <property type="molecule type" value="Genomic_DNA"/>
</dbReference>
<keyword evidence="2" id="KW-0547">Nucleotide-binding</keyword>
<dbReference type="GO" id="GO:0005524">
    <property type="term" value="F:ATP binding"/>
    <property type="evidence" value="ECO:0007669"/>
    <property type="project" value="UniProtKB-KW"/>
</dbReference>
<dbReference type="CDD" id="cd17991">
    <property type="entry name" value="DEXHc_TRCF"/>
    <property type="match status" value="1"/>
</dbReference>
<dbReference type="Gene3D" id="3.30.2060.10">
    <property type="entry name" value="Penicillin-binding protein 1b domain"/>
    <property type="match status" value="1"/>
</dbReference>
<reference evidence="11" key="1">
    <citation type="submission" date="2018-05" db="EMBL/GenBank/DDBJ databases">
        <authorList>
            <person name="Lanie J.A."/>
            <person name="Ng W.-L."/>
            <person name="Kazmierczak K.M."/>
            <person name="Andrzejewski T.M."/>
            <person name="Davidsen T.M."/>
            <person name="Wayne K.J."/>
            <person name="Tettelin H."/>
            <person name="Glass J.I."/>
            <person name="Rusch D."/>
            <person name="Podicherti R."/>
            <person name="Tsui H.-C.T."/>
            <person name="Winkler M.E."/>
        </authorList>
    </citation>
    <scope>NUCLEOTIDE SEQUENCE</scope>
</reference>
<dbReference type="InterPro" id="IPR005118">
    <property type="entry name" value="TRCF_C"/>
</dbReference>
<dbReference type="NCBIfam" id="TIGR00580">
    <property type="entry name" value="mfd"/>
    <property type="match status" value="1"/>
</dbReference>
<keyword evidence="6" id="KW-0067">ATP-binding</keyword>
<evidence type="ECO:0000256" key="2">
    <source>
        <dbReference type="ARBA" id="ARBA00022741"/>
    </source>
</evidence>
<dbReference type="GO" id="GO:0006281">
    <property type="term" value="P:DNA repair"/>
    <property type="evidence" value="ECO:0007669"/>
    <property type="project" value="UniProtKB-KW"/>
</dbReference>
<keyword evidence="3" id="KW-0227">DNA damage</keyword>
<dbReference type="GO" id="GO:0016787">
    <property type="term" value="F:hydrolase activity"/>
    <property type="evidence" value="ECO:0007669"/>
    <property type="project" value="UniProtKB-KW"/>
</dbReference>
<evidence type="ECO:0000256" key="6">
    <source>
        <dbReference type="ARBA" id="ARBA00022840"/>
    </source>
</evidence>
<keyword evidence="8" id="KW-0234">DNA repair</keyword>
<dbReference type="InterPro" id="IPR014001">
    <property type="entry name" value="Helicase_ATP-bd"/>
</dbReference>
<dbReference type="SMART" id="SM01058">
    <property type="entry name" value="CarD_TRCF"/>
    <property type="match status" value="1"/>
</dbReference>
<dbReference type="Pfam" id="PF00271">
    <property type="entry name" value="Helicase_C"/>
    <property type="match status" value="1"/>
</dbReference>
<dbReference type="PROSITE" id="PS51192">
    <property type="entry name" value="HELICASE_ATP_BIND_1"/>
    <property type="match status" value="1"/>
</dbReference>
<feature type="domain" description="Helicase C-terminal" evidence="10">
    <location>
        <begin position="770"/>
        <end position="921"/>
    </location>
</feature>
<name>A0A381RD45_9ZZZZ</name>
<dbReference type="GO" id="GO:0003684">
    <property type="term" value="F:damaged DNA binding"/>
    <property type="evidence" value="ECO:0007669"/>
    <property type="project" value="InterPro"/>
</dbReference>
<dbReference type="InterPro" id="IPR011545">
    <property type="entry name" value="DEAD/DEAH_box_helicase_dom"/>
</dbReference>
<proteinExistence type="inferred from homology"/>
<dbReference type="InterPro" id="IPR037235">
    <property type="entry name" value="TRCF-like_C_D7"/>
</dbReference>
<dbReference type="Pfam" id="PF03461">
    <property type="entry name" value="TRCF"/>
    <property type="match status" value="1"/>
</dbReference>
<organism evidence="11">
    <name type="scientific">marine metagenome</name>
    <dbReference type="NCBI Taxonomy" id="408172"/>
    <lineage>
        <taxon>unclassified sequences</taxon>
        <taxon>metagenomes</taxon>
        <taxon>ecological metagenomes</taxon>
    </lineage>
</organism>
<evidence type="ECO:0000259" key="9">
    <source>
        <dbReference type="PROSITE" id="PS51192"/>
    </source>
</evidence>
<keyword evidence="1" id="KW-0963">Cytoplasm</keyword>
<protein>
    <recommendedName>
        <fullName evidence="12">Transcription-repair coupling factor</fullName>
    </recommendedName>
</protein>
<feature type="non-terminal residue" evidence="11">
    <location>
        <position position="1"/>
    </location>
</feature>
<gene>
    <name evidence="11" type="ORF">METZ01_LOCUS41978</name>
</gene>
<dbReference type="Pfam" id="PF02559">
    <property type="entry name" value="CarD_TRCF_RID"/>
    <property type="match status" value="1"/>
</dbReference>
<dbReference type="InterPro" id="IPR003711">
    <property type="entry name" value="CarD-like/TRCF_RID"/>
</dbReference>
<dbReference type="SUPFAM" id="SSF52540">
    <property type="entry name" value="P-loop containing nucleoside triphosphate hydrolases"/>
    <property type="match status" value="4"/>
</dbReference>
<evidence type="ECO:0000256" key="8">
    <source>
        <dbReference type="ARBA" id="ARBA00023204"/>
    </source>
</evidence>
<dbReference type="InterPro" id="IPR041471">
    <property type="entry name" value="UvrB_inter"/>
</dbReference>
<dbReference type="PANTHER" id="PTHR47964:SF1">
    <property type="entry name" value="ATP-DEPENDENT DNA HELICASE HOMOLOG RECG, CHLOROPLASTIC"/>
    <property type="match status" value="1"/>
</dbReference>
<evidence type="ECO:0008006" key="12">
    <source>
        <dbReference type="Google" id="ProtNLM"/>
    </source>
</evidence>
<keyword evidence="4" id="KW-0378">Hydrolase</keyword>
<evidence type="ECO:0000259" key="10">
    <source>
        <dbReference type="PROSITE" id="PS51194"/>
    </source>
</evidence>
<dbReference type="Pfam" id="PF17757">
    <property type="entry name" value="UvrB_inter"/>
    <property type="match status" value="1"/>
</dbReference>
<dbReference type="SMART" id="SM00490">
    <property type="entry name" value="HELICc"/>
    <property type="match status" value="1"/>
</dbReference>
<dbReference type="SUPFAM" id="SSF143517">
    <property type="entry name" value="TRCF domain-like"/>
    <property type="match status" value="1"/>
</dbReference>
<dbReference type="SMART" id="SM00487">
    <property type="entry name" value="DEXDc"/>
    <property type="match status" value="1"/>
</dbReference>
<dbReference type="Gene3D" id="2.40.10.170">
    <property type="match status" value="1"/>
</dbReference>
<dbReference type="Pfam" id="PF00270">
    <property type="entry name" value="DEAD"/>
    <property type="match status" value="1"/>
</dbReference>
<evidence type="ECO:0000256" key="7">
    <source>
        <dbReference type="ARBA" id="ARBA00023125"/>
    </source>
</evidence>
<dbReference type="InterPro" id="IPR001650">
    <property type="entry name" value="Helicase_C-like"/>
</dbReference>
<evidence type="ECO:0000256" key="5">
    <source>
        <dbReference type="ARBA" id="ARBA00022806"/>
    </source>
</evidence>
<dbReference type="InterPro" id="IPR047112">
    <property type="entry name" value="RecG/Mfd"/>
</dbReference>
<dbReference type="SMART" id="SM00982">
    <property type="entry name" value="TRCF"/>
    <property type="match status" value="1"/>
</dbReference>
<dbReference type="Gene3D" id="3.90.1150.50">
    <property type="entry name" value="Transcription-repair-coupling factor, D7 domain"/>
    <property type="match status" value="1"/>
</dbReference>
<evidence type="ECO:0000256" key="4">
    <source>
        <dbReference type="ARBA" id="ARBA00022801"/>
    </source>
</evidence>
<evidence type="ECO:0000313" key="11">
    <source>
        <dbReference type="EMBL" id="SUZ89124.1"/>
    </source>
</evidence>
<dbReference type="GO" id="GO:0003678">
    <property type="term" value="F:DNA helicase activity"/>
    <property type="evidence" value="ECO:0007669"/>
    <property type="project" value="TreeGrafter"/>
</dbReference>
<dbReference type="PANTHER" id="PTHR47964">
    <property type="entry name" value="ATP-DEPENDENT DNA HELICASE HOMOLOG RECG, CHLOROPLASTIC"/>
    <property type="match status" value="1"/>
</dbReference>
<dbReference type="InterPro" id="IPR004576">
    <property type="entry name" value="Mfd"/>
</dbReference>
<keyword evidence="7" id="KW-0238">DNA-binding</keyword>
<feature type="domain" description="Helicase ATP-binding" evidence="9">
    <location>
        <begin position="587"/>
        <end position="748"/>
    </location>
</feature>
<dbReference type="InterPro" id="IPR036101">
    <property type="entry name" value="CarD-like/TRCF_RID_sf"/>
</dbReference>
<dbReference type="PROSITE" id="PS51194">
    <property type="entry name" value="HELICASE_CTER"/>
    <property type="match status" value="1"/>
</dbReference>
<evidence type="ECO:0000256" key="1">
    <source>
        <dbReference type="ARBA" id="ARBA00022490"/>
    </source>
</evidence>
<keyword evidence="5" id="KW-0347">Helicase</keyword>
<accession>A0A381RD45</accession>